<comment type="function">
    <text evidence="2">Counteracts the endogenous Pycsar antiviral defense system. Phosphodiesterase that enables metal-dependent hydrolysis of host cyclic nucleotide Pycsar defense signals such as cCMP and cUMP.</text>
</comment>
<evidence type="ECO:0000259" key="4">
    <source>
        <dbReference type="SMART" id="SM00849"/>
    </source>
</evidence>
<dbReference type="SUPFAM" id="SSF56281">
    <property type="entry name" value="Metallo-hydrolase/oxidoreductase"/>
    <property type="match status" value="1"/>
</dbReference>
<proteinExistence type="predicted"/>
<evidence type="ECO:0000256" key="3">
    <source>
        <dbReference type="ARBA" id="ARBA00048505"/>
    </source>
</evidence>
<protein>
    <submittedName>
        <fullName evidence="5">MBL fold metallo-hydrolase</fullName>
    </submittedName>
</protein>
<dbReference type="Gene3D" id="3.60.15.10">
    <property type="entry name" value="Ribonuclease Z/Hydroxyacylglutathione hydrolase-like"/>
    <property type="match status" value="1"/>
</dbReference>
<dbReference type="Pfam" id="PF00753">
    <property type="entry name" value="Lactamase_B"/>
    <property type="match status" value="1"/>
</dbReference>
<accession>A0A3B0C896</accession>
<dbReference type="InterPro" id="IPR050662">
    <property type="entry name" value="Sec-metab_biosynth-thioest"/>
</dbReference>
<dbReference type="Proteomes" id="UP000282311">
    <property type="component" value="Unassembled WGS sequence"/>
</dbReference>
<dbReference type="GO" id="GO:0016787">
    <property type="term" value="F:hydrolase activity"/>
    <property type="evidence" value="ECO:0007669"/>
    <property type="project" value="UniProtKB-KW"/>
</dbReference>
<dbReference type="AlphaFoldDB" id="A0A3B0C896"/>
<sequence length="308" mass="33088">MLERINDKVTRISIEEPGRGNVNVYAIVSDIVTLIDCGYNSPHSRSSLHADLAQLGLHPSGVDQIVLTHRHPDHAGGAAGSSLPWGQARMIAFPVPDQLPLSPSSISTRKRYMPESLWSVLLDANGTAPPPDEDSSAQAIRFDRLVQDGETVDIGGGKLTVLHTPGHCADHISLMGDDGVLFGGDAVLHNGPPALECLDSYTNSIGKIAACQAAAILPGHGSVIDRQDETIARTLNRLEATDKKLLAAVRRGIDAPFGLALECTEGRIHRGLLFWLDVVLVHLFSLERRGDIHLTRSGEIIESIALAR</sequence>
<keyword evidence="5" id="KW-0378">Hydrolase</keyword>
<comment type="caution">
    <text evidence="5">The sequence shown here is derived from an EMBL/GenBank/DDBJ whole genome shotgun (WGS) entry which is preliminary data.</text>
</comment>
<dbReference type="EMBL" id="RBAH01000016">
    <property type="protein sequence ID" value="RKN79126.1"/>
    <property type="molecule type" value="Genomic_DNA"/>
</dbReference>
<keyword evidence="6" id="KW-1185">Reference proteome</keyword>
<dbReference type="PANTHER" id="PTHR23131:SF4">
    <property type="entry name" value="METALLO-BETA-LACTAMASE SUPERFAMILY POTEIN"/>
    <property type="match status" value="1"/>
</dbReference>
<evidence type="ECO:0000256" key="2">
    <source>
        <dbReference type="ARBA" id="ARBA00034301"/>
    </source>
</evidence>
<evidence type="ECO:0000313" key="5">
    <source>
        <dbReference type="EMBL" id="RKN79126.1"/>
    </source>
</evidence>
<evidence type="ECO:0000256" key="1">
    <source>
        <dbReference type="ARBA" id="ARBA00034221"/>
    </source>
</evidence>
<dbReference type="InterPro" id="IPR036866">
    <property type="entry name" value="RibonucZ/Hydroxyglut_hydro"/>
</dbReference>
<gene>
    <name evidence="5" type="ORF">D7M11_20800</name>
</gene>
<comment type="catalytic activity">
    <reaction evidence="3">
        <text>3',5'-cyclic UMP + H2O = UMP + H(+)</text>
        <dbReference type="Rhea" id="RHEA:70575"/>
        <dbReference type="ChEBI" id="CHEBI:15377"/>
        <dbReference type="ChEBI" id="CHEBI:15378"/>
        <dbReference type="ChEBI" id="CHEBI:57865"/>
        <dbReference type="ChEBI" id="CHEBI:184387"/>
    </reaction>
    <physiologicalReaction direction="left-to-right" evidence="3">
        <dbReference type="Rhea" id="RHEA:70576"/>
    </physiologicalReaction>
</comment>
<name>A0A3B0C896_9BACL</name>
<reference evidence="5 6" key="1">
    <citation type="journal article" date="2007" name="Int. J. Syst. Evol. Microbiol.">
        <title>Paenibacillus ginsengarvi sp. nov., isolated from soil from ginseng cultivation.</title>
        <authorList>
            <person name="Yoon M.H."/>
            <person name="Ten L.N."/>
            <person name="Im W.T."/>
        </authorList>
    </citation>
    <scope>NUCLEOTIDE SEQUENCE [LARGE SCALE GENOMIC DNA]</scope>
    <source>
        <strain evidence="5 6">KCTC 13059</strain>
    </source>
</reference>
<evidence type="ECO:0000313" key="6">
    <source>
        <dbReference type="Proteomes" id="UP000282311"/>
    </source>
</evidence>
<dbReference type="RefSeq" id="WP_120749181.1">
    <property type="nucleotide sequence ID" value="NZ_RBAH01000016.1"/>
</dbReference>
<dbReference type="PANTHER" id="PTHR23131">
    <property type="entry name" value="ENDORIBONUCLEASE LACTB2"/>
    <property type="match status" value="1"/>
</dbReference>
<feature type="domain" description="Metallo-beta-lactamase" evidence="4">
    <location>
        <begin position="21"/>
        <end position="220"/>
    </location>
</feature>
<organism evidence="5 6">
    <name type="scientific">Paenibacillus ginsengarvi</name>
    <dbReference type="NCBI Taxonomy" id="400777"/>
    <lineage>
        <taxon>Bacteria</taxon>
        <taxon>Bacillati</taxon>
        <taxon>Bacillota</taxon>
        <taxon>Bacilli</taxon>
        <taxon>Bacillales</taxon>
        <taxon>Paenibacillaceae</taxon>
        <taxon>Paenibacillus</taxon>
    </lineage>
</organism>
<dbReference type="SMART" id="SM00849">
    <property type="entry name" value="Lactamase_B"/>
    <property type="match status" value="1"/>
</dbReference>
<dbReference type="InterPro" id="IPR001279">
    <property type="entry name" value="Metallo-B-lactamas"/>
</dbReference>
<comment type="catalytic activity">
    <reaction evidence="1">
        <text>3',5'-cyclic CMP + H2O = CMP + H(+)</text>
        <dbReference type="Rhea" id="RHEA:72675"/>
        <dbReference type="ChEBI" id="CHEBI:15377"/>
        <dbReference type="ChEBI" id="CHEBI:15378"/>
        <dbReference type="ChEBI" id="CHEBI:58003"/>
        <dbReference type="ChEBI" id="CHEBI:60377"/>
    </reaction>
    <physiologicalReaction direction="left-to-right" evidence="1">
        <dbReference type="Rhea" id="RHEA:72676"/>
    </physiologicalReaction>
</comment>
<dbReference type="OrthoDB" id="9761531at2"/>